<dbReference type="OrthoDB" id="9801213at2"/>
<dbReference type="PROSITE" id="PS51278">
    <property type="entry name" value="GATASE_TYPE_2"/>
    <property type="match status" value="1"/>
</dbReference>
<feature type="binding site" evidence="7 10">
    <location>
        <position position="293"/>
    </location>
    <ligand>
        <name>Mg(2+)</name>
        <dbReference type="ChEBI" id="CHEBI:18420"/>
    </ligand>
</feature>
<keyword evidence="7 11" id="KW-0408">Iron</keyword>
<keyword evidence="7" id="KW-0004">4Fe-4S</keyword>
<dbReference type="InterPro" id="IPR029055">
    <property type="entry name" value="Ntn_hydrolases_N"/>
</dbReference>
<evidence type="ECO:0000256" key="4">
    <source>
        <dbReference type="ARBA" id="ARBA00022679"/>
    </source>
</evidence>
<dbReference type="InterPro" id="IPR005854">
    <property type="entry name" value="PurF"/>
</dbReference>
<evidence type="ECO:0000313" key="13">
    <source>
        <dbReference type="EMBL" id="BAM46565.1"/>
    </source>
</evidence>
<dbReference type="AlphaFoldDB" id="K0IVV6"/>
<evidence type="ECO:0000256" key="2">
    <source>
        <dbReference type="ARBA" id="ARBA00010138"/>
    </source>
</evidence>
<feature type="binding site" evidence="7 11">
    <location>
        <position position="449"/>
    </location>
    <ligand>
        <name>[4Fe-4S] cluster</name>
        <dbReference type="ChEBI" id="CHEBI:49883"/>
    </ligand>
</feature>
<evidence type="ECO:0000256" key="5">
    <source>
        <dbReference type="ARBA" id="ARBA00022755"/>
    </source>
</evidence>
<dbReference type="SUPFAM" id="SSF56235">
    <property type="entry name" value="N-terminal nucleophile aminohydrolases (Ntn hydrolases)"/>
    <property type="match status" value="1"/>
</dbReference>
<comment type="function">
    <text evidence="7">Catalyzes the formation of phosphoribosylamine from phosphoribosylpyrophosphate (PRPP) and glutamine.</text>
</comment>
<dbReference type="Pfam" id="PF13522">
    <property type="entry name" value="GATase_6"/>
    <property type="match status" value="1"/>
</dbReference>
<evidence type="ECO:0000256" key="6">
    <source>
        <dbReference type="ARBA" id="ARBA00022962"/>
    </source>
</evidence>
<feature type="binding site" evidence="7 11">
    <location>
        <position position="246"/>
    </location>
    <ligand>
        <name>[4Fe-4S] cluster</name>
        <dbReference type="ChEBI" id="CHEBI:49883"/>
    </ligand>
</feature>
<evidence type="ECO:0000259" key="12">
    <source>
        <dbReference type="PROSITE" id="PS51278"/>
    </source>
</evidence>
<keyword evidence="7 10" id="KW-0479">Metal-binding</keyword>
<dbReference type="Pfam" id="PF00156">
    <property type="entry name" value="Pribosyltran"/>
    <property type="match status" value="1"/>
</dbReference>
<comment type="cofactor">
    <cofactor evidence="7 11">
        <name>[4Fe-4S] cluster</name>
        <dbReference type="ChEBI" id="CHEBI:49883"/>
    </cofactor>
    <text evidence="7 11">Binds 1 [4Fe-4S] cluster per subunit.</text>
</comment>
<feature type="domain" description="Glutamine amidotransferase type-2" evidence="12">
    <location>
        <begin position="12"/>
        <end position="230"/>
    </location>
</feature>
<comment type="cofactor">
    <cofactor evidence="7 10">
        <name>Mg(2+)</name>
        <dbReference type="ChEBI" id="CHEBI:18420"/>
    </cofactor>
    <text evidence="7 10">Binds 1 Mg(2+) ion per subunit.</text>
</comment>
<dbReference type="Gene3D" id="3.40.50.2020">
    <property type="match status" value="1"/>
</dbReference>
<keyword evidence="5 7" id="KW-0658">Purine biosynthesis</keyword>
<dbReference type="InterPro" id="IPR000836">
    <property type="entry name" value="PRTase_dom"/>
</dbReference>
<dbReference type="UniPathway" id="UPA00074">
    <property type="reaction ID" value="UER00124"/>
</dbReference>
<keyword evidence="6 7" id="KW-0315">Glutamine amidotransferase</keyword>
<evidence type="ECO:0000256" key="9">
    <source>
        <dbReference type="PIRSR" id="PIRSR000485-1"/>
    </source>
</evidence>
<comment type="similarity">
    <text evidence="2 7 8">In the C-terminal section; belongs to the purine/pyrimidine phosphoribosyltransferase family.</text>
</comment>
<feature type="binding site" evidence="7 10">
    <location>
        <position position="356"/>
    </location>
    <ligand>
        <name>Mg(2+)</name>
        <dbReference type="ChEBI" id="CHEBI:18420"/>
    </ligand>
</feature>
<evidence type="ECO:0000256" key="8">
    <source>
        <dbReference type="PIRNR" id="PIRNR000485"/>
    </source>
</evidence>
<comment type="catalytic activity">
    <reaction evidence="7 8">
        <text>5-phospho-beta-D-ribosylamine + L-glutamate + diphosphate = 5-phospho-alpha-D-ribose 1-diphosphate + L-glutamine + H2O</text>
        <dbReference type="Rhea" id="RHEA:14905"/>
        <dbReference type="ChEBI" id="CHEBI:15377"/>
        <dbReference type="ChEBI" id="CHEBI:29985"/>
        <dbReference type="ChEBI" id="CHEBI:33019"/>
        <dbReference type="ChEBI" id="CHEBI:58017"/>
        <dbReference type="ChEBI" id="CHEBI:58359"/>
        <dbReference type="ChEBI" id="CHEBI:58681"/>
        <dbReference type="EC" id="2.4.2.14"/>
    </reaction>
</comment>
<keyword evidence="3 7" id="KW-0328">Glycosyltransferase</keyword>
<dbReference type="PANTHER" id="PTHR11907">
    <property type="entry name" value="AMIDOPHOSPHORIBOSYLTRANSFERASE"/>
    <property type="match status" value="1"/>
</dbReference>
<dbReference type="SUPFAM" id="SSF53271">
    <property type="entry name" value="PRTase-like"/>
    <property type="match status" value="1"/>
</dbReference>
<dbReference type="EMBL" id="AP012050">
    <property type="protein sequence ID" value="BAM46565.1"/>
    <property type="molecule type" value="Genomic_DNA"/>
</dbReference>
<dbReference type="Proteomes" id="UP000006294">
    <property type="component" value="Chromosome"/>
</dbReference>
<dbReference type="HOGENOM" id="CLU_022389_3_1_9"/>
<dbReference type="RefSeq" id="WP_015009171.1">
    <property type="nucleotide sequence ID" value="NC_018704.1"/>
</dbReference>
<feature type="binding site" evidence="7 11">
    <location>
        <position position="392"/>
    </location>
    <ligand>
        <name>[4Fe-4S] cluster</name>
        <dbReference type="ChEBI" id="CHEBI:49883"/>
    </ligand>
</feature>
<keyword evidence="7 10" id="KW-0460">Magnesium</keyword>
<evidence type="ECO:0000256" key="7">
    <source>
        <dbReference type="HAMAP-Rule" id="MF_01931"/>
    </source>
</evidence>
<evidence type="ECO:0000313" key="14">
    <source>
        <dbReference type="Proteomes" id="UP000006294"/>
    </source>
</evidence>
<proteinExistence type="inferred from homology"/>
<evidence type="ECO:0000256" key="11">
    <source>
        <dbReference type="PIRSR" id="PIRSR000485-3"/>
    </source>
</evidence>
<dbReference type="Gene3D" id="3.60.20.10">
    <property type="entry name" value="Glutamine Phosphoribosylpyrophosphate, subunit 1, domain 1"/>
    <property type="match status" value="1"/>
</dbReference>
<feature type="active site" description="Nucleophile" evidence="7 9">
    <location>
        <position position="12"/>
    </location>
</feature>
<dbReference type="PATRIC" id="fig|698758.3.peg.435"/>
<organism evidence="13 14">
    <name type="scientific">Amphibacillus xylanus (strain ATCC 51415 / DSM 6626 / JCM 7361 / LMG 17667 / NBRC 15112 / Ep01)</name>
    <dbReference type="NCBI Taxonomy" id="698758"/>
    <lineage>
        <taxon>Bacteria</taxon>
        <taxon>Bacillati</taxon>
        <taxon>Bacillota</taxon>
        <taxon>Bacilli</taxon>
        <taxon>Bacillales</taxon>
        <taxon>Bacillaceae</taxon>
        <taxon>Amphibacillus</taxon>
    </lineage>
</organism>
<dbReference type="eggNOG" id="COG0034">
    <property type="taxonomic scope" value="Bacteria"/>
</dbReference>
<dbReference type="HAMAP" id="MF_01931">
    <property type="entry name" value="PurF"/>
    <property type="match status" value="1"/>
</dbReference>
<dbReference type="PIRSF" id="PIRSF000485">
    <property type="entry name" value="Amd_phspho_trans"/>
    <property type="match status" value="1"/>
</dbReference>
<dbReference type="CDD" id="cd00715">
    <property type="entry name" value="GPATase_N"/>
    <property type="match status" value="1"/>
</dbReference>
<dbReference type="CDD" id="cd06223">
    <property type="entry name" value="PRTases_typeI"/>
    <property type="match status" value="1"/>
</dbReference>
<dbReference type="STRING" id="698758.AXY_04330"/>
<feature type="binding site" evidence="7 10">
    <location>
        <position position="355"/>
    </location>
    <ligand>
        <name>Mg(2+)</name>
        <dbReference type="ChEBI" id="CHEBI:18420"/>
    </ligand>
</feature>
<accession>K0IVV6</accession>
<dbReference type="GO" id="GO:0006189">
    <property type="term" value="P:'de novo' IMP biosynthetic process"/>
    <property type="evidence" value="ECO:0007669"/>
    <property type="project" value="UniProtKB-UniRule"/>
</dbReference>
<comment type="pathway">
    <text evidence="1 7 8">Purine metabolism; IMP biosynthesis via de novo pathway; N(1)-(5-phospho-D-ribosyl)glycinamide from 5-phospho-alpha-D-ribose 1-diphosphate: step 1/2.</text>
</comment>
<evidence type="ECO:0000256" key="10">
    <source>
        <dbReference type="PIRSR" id="PIRSR000485-2"/>
    </source>
</evidence>
<dbReference type="GO" id="GO:0051539">
    <property type="term" value="F:4 iron, 4 sulfur cluster binding"/>
    <property type="evidence" value="ECO:0007669"/>
    <property type="project" value="UniProtKB-KW"/>
</dbReference>
<name>K0IVV6_AMPXN</name>
<sequence>MLAELKGLNEECGLFAIFGHERAAELTYYGLHALQHRGQQGAGIVTSNGKQLSIHKGVGLVRSVFEQQHLSSLKGTSAIGHVRYAAEQDSGFENVQPLLFRSQISSMALAHNGEIVNAFALRSQLEAQGSILQTTSDTEIIAHLIKRGGYLPLEEAIKQALVMVKGAYAFVLLTEEQLYIALDPYGLRPLSIGKIDDAYVVASETCAFDLVGAKYVREVHPGELLIIDKHGLKSTMFASPMQRALCSMEYVYFSRPDSNLNGLNVHASRKLMGKQLAKEAGVEADIVTGVPDSSISAAIGYAEESGIPYELGLIKNRYIGRTFIEPSQSSREEGVKMKLSSVRGIVNGKRVVMIDDSIVRGTTSMRIVRLLKEAGATEVHVRIASPPIKHPCFYGVDTTVKEDLIAAQYSIDEMAKEIGADSLAFLSVEGLEKSLVHEDSNEVGICKACFTGRYPTEIYPKEIYVSEKEQEHE</sequence>
<keyword evidence="14" id="KW-1185">Reference proteome</keyword>
<dbReference type="InterPro" id="IPR017932">
    <property type="entry name" value="GATase_2_dom"/>
</dbReference>
<dbReference type="NCBIfam" id="TIGR01134">
    <property type="entry name" value="purF"/>
    <property type="match status" value="1"/>
</dbReference>
<evidence type="ECO:0000256" key="3">
    <source>
        <dbReference type="ARBA" id="ARBA00022676"/>
    </source>
</evidence>
<dbReference type="GO" id="GO:0009113">
    <property type="term" value="P:purine nucleobase biosynthetic process"/>
    <property type="evidence" value="ECO:0007669"/>
    <property type="project" value="UniProtKB-UniRule"/>
</dbReference>
<evidence type="ECO:0000256" key="1">
    <source>
        <dbReference type="ARBA" id="ARBA00005209"/>
    </source>
</evidence>
<protein>
    <recommendedName>
        <fullName evidence="7">Amidophosphoribosyltransferase</fullName>
        <shortName evidence="7">ATase</shortName>
        <ecNumber evidence="7">2.4.2.14</ecNumber>
    </recommendedName>
    <alternativeName>
        <fullName evidence="7">Glutamine phosphoribosylpyrophosphate amidotransferase</fullName>
        <shortName evidence="7">GPATase</shortName>
    </alternativeName>
</protein>
<dbReference type="GO" id="GO:0004044">
    <property type="term" value="F:amidophosphoribosyltransferase activity"/>
    <property type="evidence" value="ECO:0007669"/>
    <property type="project" value="UniProtKB-UniRule"/>
</dbReference>
<dbReference type="KEGG" id="axl:AXY_04330"/>
<dbReference type="InterPro" id="IPR035584">
    <property type="entry name" value="PurF_N"/>
</dbReference>
<dbReference type="InterPro" id="IPR029057">
    <property type="entry name" value="PRTase-like"/>
</dbReference>
<keyword evidence="4 7" id="KW-0808">Transferase</keyword>
<gene>
    <name evidence="7 13" type="primary">purF</name>
    <name evidence="13" type="ordered locus">AXY_04330</name>
</gene>
<feature type="binding site" evidence="7 11">
    <location>
        <position position="446"/>
    </location>
    <ligand>
        <name>[4Fe-4S] cluster</name>
        <dbReference type="ChEBI" id="CHEBI:49883"/>
    </ligand>
</feature>
<keyword evidence="7 11" id="KW-0411">Iron-sulfur</keyword>
<dbReference type="EC" id="2.4.2.14" evidence="7"/>
<reference evidence="13 14" key="1">
    <citation type="submission" date="2011-01" db="EMBL/GenBank/DDBJ databases">
        <title>Whole genome sequence of Amphibacillus xylinus NBRC 15112.</title>
        <authorList>
            <person name="Nakazawa H."/>
            <person name="Katano Y."/>
            <person name="Nakamura S."/>
            <person name="Sasagawa M."/>
            <person name="Fukada J."/>
            <person name="Arai T."/>
            <person name="Sasakura N."/>
            <person name="Mochizuki D."/>
            <person name="Hosoyama A."/>
            <person name="Harada K."/>
            <person name="Horikawa H."/>
            <person name="Kato Y."/>
            <person name="Harada T."/>
            <person name="Sasaki K."/>
            <person name="Sekiguchi M."/>
            <person name="Hodoyama M."/>
            <person name="Nishiko R."/>
            <person name="Narita H."/>
            <person name="Hanamaki A."/>
            <person name="Hata C."/>
            <person name="Konno Y."/>
            <person name="Niimura Y."/>
            <person name="Yamazaki S."/>
            <person name="Fujita N."/>
        </authorList>
    </citation>
    <scope>NUCLEOTIDE SEQUENCE [LARGE SCALE GENOMIC DNA]</scope>
    <source>
        <strain evidence="14">ATCC 51415 / DSM 6626 / JCM 7361 / LMG 17667 / NBRC 15112 / Ep01</strain>
    </source>
</reference>
<dbReference type="GO" id="GO:0000287">
    <property type="term" value="F:magnesium ion binding"/>
    <property type="evidence" value="ECO:0007669"/>
    <property type="project" value="UniProtKB-UniRule"/>
</dbReference>